<dbReference type="EMBL" id="CADCWE010000083">
    <property type="protein sequence ID" value="CAA9535132.1"/>
    <property type="molecule type" value="Genomic_DNA"/>
</dbReference>
<keyword evidence="2" id="KW-0812">Transmembrane</keyword>
<feature type="region of interest" description="Disordered" evidence="1">
    <location>
        <begin position="522"/>
        <end position="561"/>
    </location>
</feature>
<evidence type="ECO:0000256" key="2">
    <source>
        <dbReference type="SAM" id="Phobius"/>
    </source>
</evidence>
<accession>A0A6J4TXJ4</accession>
<protein>
    <recommendedName>
        <fullName evidence="4">DUF2029 domain-containing protein</fullName>
    </recommendedName>
</protein>
<proteinExistence type="predicted"/>
<dbReference type="AlphaFoldDB" id="A0A6J4TXJ4"/>
<feature type="transmembrane region" description="Helical" evidence="2">
    <location>
        <begin position="69"/>
        <end position="87"/>
    </location>
</feature>
<keyword evidence="2" id="KW-1133">Transmembrane helix</keyword>
<dbReference type="Pfam" id="PF26314">
    <property type="entry name" value="MptA_B_family"/>
    <property type="match status" value="1"/>
</dbReference>
<keyword evidence="2" id="KW-0472">Membrane</keyword>
<evidence type="ECO:0000256" key="1">
    <source>
        <dbReference type="SAM" id="MobiDB-lite"/>
    </source>
</evidence>
<sequence length="561" mass="61828">MDNETTDRTRRRPRPSLAGAALPVVAALATACWLALHRWYGLPEHADHTHFAFEKVPGGFRSSILQNTLWLFAAVSALYAVGFAVLARAGRLSRWAKLGALGAMVGPGLVNLWLYPVGALDVFNYMIELKLAFHFDENPYLTTFAAYRADPFALPAFLVDVKLFYGPAWLLATGIPALVAGFDDVLRLLLAIKAFNLLLLGAIAALIFRAQRDQRRGWLAAYALVANPLVLFEGVANAHNDVLMTLFLVAAVIAARDGRWLTGPALAAGALVKFFVLPLAPLLAVAHLRTRGGRRALLPATLGGAIVVVGLVAPFWAGGAMWDGLKEGTTESQAMNHVSPFSLTQQLWRQERAQAVPEGSAFRQMEQRWEWERPFPEDDLALLRQRFGIAFAAVVALLALAVWRGFALERALVVAYLAFALLLTNLYAWYLIPAFALLALRLDRLGAAFMWIQTGLGLAYYPVYVWARYQSGYDELEIHLFLARFLTVPIVVYLAIETTRPTLGRIARFALGRWRRRWPDTSDAPPLTRGLDERGRGGEGWASGGEPPHRGGGARTVELPR</sequence>
<feature type="transmembrane region" description="Helical" evidence="2">
    <location>
        <begin position="265"/>
        <end position="284"/>
    </location>
</feature>
<name>A0A6J4TXJ4_9BACT</name>
<feature type="transmembrane region" description="Helical" evidence="2">
    <location>
        <begin position="188"/>
        <end position="207"/>
    </location>
</feature>
<feature type="transmembrane region" description="Helical" evidence="2">
    <location>
        <begin position="17"/>
        <end position="36"/>
    </location>
</feature>
<evidence type="ECO:0000313" key="3">
    <source>
        <dbReference type="EMBL" id="CAA9535132.1"/>
    </source>
</evidence>
<feature type="transmembrane region" description="Helical" evidence="2">
    <location>
        <begin position="447"/>
        <end position="466"/>
    </location>
</feature>
<feature type="transmembrane region" description="Helical" evidence="2">
    <location>
        <begin position="413"/>
        <end position="440"/>
    </location>
</feature>
<reference evidence="3" key="1">
    <citation type="submission" date="2020-02" db="EMBL/GenBank/DDBJ databases">
        <authorList>
            <person name="Meier V. D."/>
        </authorList>
    </citation>
    <scope>NUCLEOTIDE SEQUENCE</scope>
    <source>
        <strain evidence="3">AVDCRST_MAG73</strain>
    </source>
</reference>
<organism evidence="3">
    <name type="scientific">uncultured Thermomicrobiales bacterium</name>
    <dbReference type="NCBI Taxonomy" id="1645740"/>
    <lineage>
        <taxon>Bacteria</taxon>
        <taxon>Pseudomonadati</taxon>
        <taxon>Thermomicrobiota</taxon>
        <taxon>Thermomicrobia</taxon>
        <taxon>Thermomicrobiales</taxon>
        <taxon>environmental samples</taxon>
    </lineage>
</organism>
<evidence type="ECO:0008006" key="4">
    <source>
        <dbReference type="Google" id="ProtNLM"/>
    </source>
</evidence>
<feature type="transmembrane region" description="Helical" evidence="2">
    <location>
        <begin position="219"/>
        <end position="236"/>
    </location>
</feature>
<gene>
    <name evidence="3" type="ORF">AVDCRST_MAG73-1314</name>
</gene>
<feature type="transmembrane region" description="Helical" evidence="2">
    <location>
        <begin position="296"/>
        <end position="317"/>
    </location>
</feature>
<feature type="transmembrane region" description="Helical" evidence="2">
    <location>
        <begin position="478"/>
        <end position="496"/>
    </location>
</feature>
<feature type="transmembrane region" description="Helical" evidence="2">
    <location>
        <begin position="387"/>
        <end position="407"/>
    </location>
</feature>